<reference evidence="2 3" key="1">
    <citation type="submission" date="2021-03" db="EMBL/GenBank/DDBJ databases">
        <title>Sequencing the genomes of 1000 actinobacteria strains.</title>
        <authorList>
            <person name="Klenk H.-P."/>
        </authorList>
    </citation>
    <scope>NUCLEOTIDE SEQUENCE [LARGE SCALE GENOMIC DNA]</scope>
    <source>
        <strain evidence="2 3">DSM 15797</strain>
    </source>
</reference>
<keyword evidence="3" id="KW-1185">Reference proteome</keyword>
<comment type="caution">
    <text evidence="2">The sequence shown here is derived from an EMBL/GenBank/DDBJ whole genome shotgun (WGS) entry which is preliminary data.</text>
</comment>
<name>A0ABS4XE78_9MICC</name>
<accession>A0ABS4XE78</accession>
<dbReference type="EMBL" id="JAGIOF010000001">
    <property type="protein sequence ID" value="MBP2386772.1"/>
    <property type="molecule type" value="Genomic_DNA"/>
</dbReference>
<gene>
    <name evidence="2" type="ORF">JOF47_002283</name>
</gene>
<dbReference type="Pfam" id="PF24551">
    <property type="entry name" value="SH3_Rv0428c"/>
    <property type="match status" value="1"/>
</dbReference>
<proteinExistence type="predicted"/>
<evidence type="ECO:0000313" key="3">
    <source>
        <dbReference type="Proteomes" id="UP001296993"/>
    </source>
</evidence>
<evidence type="ECO:0000313" key="2">
    <source>
        <dbReference type="EMBL" id="MBP2386772.1"/>
    </source>
</evidence>
<sequence length="83" mass="9126">MSTDFFASLDPGARVVVRYRLSPGELGSAGERLSDALGYLLEINEKSVTVQTRTGEIHISRESITHAKLVPPPPERRHTAPRS</sequence>
<organism evidence="2 3">
    <name type="scientific">Paeniglutamicibacter kerguelensis</name>
    <dbReference type="NCBI Taxonomy" id="254788"/>
    <lineage>
        <taxon>Bacteria</taxon>
        <taxon>Bacillati</taxon>
        <taxon>Actinomycetota</taxon>
        <taxon>Actinomycetes</taxon>
        <taxon>Micrococcales</taxon>
        <taxon>Micrococcaceae</taxon>
        <taxon>Paeniglutamicibacter</taxon>
    </lineage>
</organism>
<dbReference type="InterPro" id="IPR056934">
    <property type="entry name" value="SH3_Rv0428c"/>
</dbReference>
<dbReference type="Proteomes" id="UP001296993">
    <property type="component" value="Unassembled WGS sequence"/>
</dbReference>
<evidence type="ECO:0000259" key="1">
    <source>
        <dbReference type="Pfam" id="PF24551"/>
    </source>
</evidence>
<protein>
    <recommendedName>
        <fullName evidence="1">Histone acetyltransferase Rv0428c-like SH3 domain-containing protein</fullName>
    </recommendedName>
</protein>
<dbReference type="RefSeq" id="WP_209997903.1">
    <property type="nucleotide sequence ID" value="NZ_BAAAJY010000002.1"/>
</dbReference>
<feature type="domain" description="Histone acetyltransferase Rv0428c-like SH3" evidence="1">
    <location>
        <begin position="10"/>
        <end position="64"/>
    </location>
</feature>